<sequence length="155" mass="18199">MEAFFDNKTNILNTRICAKLDASELYTVETKLGVGAINWKEKTFEVRGEKRKYHELRRTKGNLFNKTRAWRWSAMRKEYDLSYSFEEWKAVLDDGVTVAGTFSAPFRPRLFHKFEAPVINLSSTALFEDEVFLLLVFIYEEVKRQDKTASVHLVF</sequence>
<keyword evidence="2" id="KW-1185">Reference proteome</keyword>
<dbReference type="EMBL" id="JAWWNJ010000046">
    <property type="protein sequence ID" value="KAK7018153.1"/>
    <property type="molecule type" value="Genomic_DNA"/>
</dbReference>
<accession>A0AAW0AYB7</accession>
<name>A0AAW0AYB7_9AGAR</name>
<gene>
    <name evidence="1" type="ORF">R3P38DRAFT_2981525</name>
</gene>
<organism evidence="1 2">
    <name type="scientific">Favolaschia claudopus</name>
    <dbReference type="NCBI Taxonomy" id="2862362"/>
    <lineage>
        <taxon>Eukaryota</taxon>
        <taxon>Fungi</taxon>
        <taxon>Dikarya</taxon>
        <taxon>Basidiomycota</taxon>
        <taxon>Agaricomycotina</taxon>
        <taxon>Agaricomycetes</taxon>
        <taxon>Agaricomycetidae</taxon>
        <taxon>Agaricales</taxon>
        <taxon>Marasmiineae</taxon>
        <taxon>Mycenaceae</taxon>
        <taxon>Favolaschia</taxon>
    </lineage>
</organism>
<dbReference type="AlphaFoldDB" id="A0AAW0AYB7"/>
<dbReference type="Proteomes" id="UP001362999">
    <property type="component" value="Unassembled WGS sequence"/>
</dbReference>
<proteinExistence type="predicted"/>
<evidence type="ECO:0000313" key="2">
    <source>
        <dbReference type="Proteomes" id="UP001362999"/>
    </source>
</evidence>
<comment type="caution">
    <text evidence="1">The sequence shown here is derived from an EMBL/GenBank/DDBJ whole genome shotgun (WGS) entry which is preliminary data.</text>
</comment>
<evidence type="ECO:0000313" key="1">
    <source>
        <dbReference type="EMBL" id="KAK7018153.1"/>
    </source>
</evidence>
<protein>
    <submittedName>
        <fullName evidence="1">Uncharacterized protein</fullName>
    </submittedName>
</protein>
<reference evidence="1 2" key="1">
    <citation type="journal article" date="2024" name="J Genomics">
        <title>Draft genome sequencing and assembly of Favolaschia claudopus CIRM-BRFM 2984 isolated from oak limbs.</title>
        <authorList>
            <person name="Navarro D."/>
            <person name="Drula E."/>
            <person name="Chaduli D."/>
            <person name="Cazenave R."/>
            <person name="Ahrendt S."/>
            <person name="Wang J."/>
            <person name="Lipzen A."/>
            <person name="Daum C."/>
            <person name="Barry K."/>
            <person name="Grigoriev I.V."/>
            <person name="Favel A."/>
            <person name="Rosso M.N."/>
            <person name="Martin F."/>
        </authorList>
    </citation>
    <scope>NUCLEOTIDE SEQUENCE [LARGE SCALE GENOMIC DNA]</scope>
    <source>
        <strain evidence="1 2">CIRM-BRFM 2984</strain>
    </source>
</reference>